<dbReference type="EMBL" id="JAWHQM010000040">
    <property type="protein sequence ID" value="KAK5634306.1"/>
    <property type="molecule type" value="Genomic_DNA"/>
</dbReference>
<sequence>MLEKFRLNYHPLDPSDNSIPSTVDEERRHFIDQQEPCCKKCTLSSDFSSRPCNDISLFSLILPWTLLALVSSVSLFCLYVKHPGEVECARMLSAASPALESSAIQYHDTTFHNAFGLETEYQGSPTPELELRWGALWMRRFVELHLSHMSRHHLPFIPDAAEPHTSHRVLRLATTKEWES</sequence>
<keyword evidence="3" id="KW-1185">Reference proteome</keyword>
<dbReference type="Proteomes" id="UP001305414">
    <property type="component" value="Unassembled WGS sequence"/>
</dbReference>
<dbReference type="InterPro" id="IPR021765">
    <property type="entry name" value="UstYa-like"/>
</dbReference>
<dbReference type="Pfam" id="PF11807">
    <property type="entry name" value="UstYa"/>
    <property type="match status" value="1"/>
</dbReference>
<evidence type="ECO:0000313" key="2">
    <source>
        <dbReference type="EMBL" id="KAK5634306.1"/>
    </source>
</evidence>
<comment type="caution">
    <text evidence="2">The sequence shown here is derived from an EMBL/GenBank/DDBJ whole genome shotgun (WGS) entry which is preliminary data.</text>
</comment>
<protein>
    <submittedName>
        <fullName evidence="2">Uncharacterized protein</fullName>
    </submittedName>
</protein>
<comment type="similarity">
    <text evidence="1">Belongs to the ustYa family.</text>
</comment>
<name>A0AAN7UWL6_9PEZI</name>
<dbReference type="GO" id="GO:0043386">
    <property type="term" value="P:mycotoxin biosynthetic process"/>
    <property type="evidence" value="ECO:0007669"/>
    <property type="project" value="InterPro"/>
</dbReference>
<proteinExistence type="inferred from homology"/>
<evidence type="ECO:0000256" key="1">
    <source>
        <dbReference type="ARBA" id="ARBA00035112"/>
    </source>
</evidence>
<evidence type="ECO:0000313" key="3">
    <source>
        <dbReference type="Proteomes" id="UP001305414"/>
    </source>
</evidence>
<accession>A0AAN7UWL6</accession>
<organism evidence="2 3">
    <name type="scientific">Xylaria bambusicola</name>
    <dbReference type="NCBI Taxonomy" id="326684"/>
    <lineage>
        <taxon>Eukaryota</taxon>
        <taxon>Fungi</taxon>
        <taxon>Dikarya</taxon>
        <taxon>Ascomycota</taxon>
        <taxon>Pezizomycotina</taxon>
        <taxon>Sordariomycetes</taxon>
        <taxon>Xylariomycetidae</taxon>
        <taxon>Xylariales</taxon>
        <taxon>Xylariaceae</taxon>
        <taxon>Xylaria</taxon>
    </lineage>
</organism>
<reference evidence="2 3" key="1">
    <citation type="submission" date="2023-10" db="EMBL/GenBank/DDBJ databases">
        <title>Draft genome sequence of Xylaria bambusicola isolate GMP-LS, the root and basal stem rot pathogen of sugarcane in Indonesia.</title>
        <authorList>
            <person name="Selvaraj P."/>
            <person name="Muralishankar V."/>
            <person name="Muruganantham S."/>
            <person name="Sp S."/>
            <person name="Haryani S."/>
            <person name="Lau K.J.X."/>
            <person name="Naqvi N.I."/>
        </authorList>
    </citation>
    <scope>NUCLEOTIDE SEQUENCE [LARGE SCALE GENOMIC DNA]</scope>
    <source>
        <strain evidence="2">GMP-LS</strain>
    </source>
</reference>
<gene>
    <name evidence="2" type="ORF">RRF57_010020</name>
</gene>
<dbReference type="AlphaFoldDB" id="A0AAN7UWL6"/>